<evidence type="ECO:0000256" key="2">
    <source>
        <dbReference type="ARBA" id="ARBA00029447"/>
    </source>
</evidence>
<dbReference type="PANTHER" id="PTHR43531:SF14">
    <property type="entry name" value="METHYL-ACCEPTING CHEMOTAXIS PROTEIN I-RELATED"/>
    <property type="match status" value="1"/>
</dbReference>
<evidence type="ECO:0000256" key="4">
    <source>
        <dbReference type="SAM" id="MobiDB-lite"/>
    </source>
</evidence>
<dbReference type="GO" id="GO:0006935">
    <property type="term" value="P:chemotaxis"/>
    <property type="evidence" value="ECO:0007669"/>
    <property type="project" value="InterPro"/>
</dbReference>
<dbReference type="EMBL" id="BX842649">
    <property type="protein sequence ID" value="CAE79355.1"/>
    <property type="molecule type" value="Genomic_DNA"/>
</dbReference>
<feature type="transmembrane region" description="Helical" evidence="5">
    <location>
        <begin position="209"/>
        <end position="230"/>
    </location>
</feature>
<evidence type="ECO:0000313" key="8">
    <source>
        <dbReference type="Proteomes" id="UP000008080"/>
    </source>
</evidence>
<evidence type="ECO:0000313" key="7">
    <source>
        <dbReference type="EMBL" id="CAE79355.1"/>
    </source>
</evidence>
<dbReference type="CDD" id="cd11386">
    <property type="entry name" value="MCP_signal"/>
    <property type="match status" value="1"/>
</dbReference>
<dbReference type="GO" id="GO:0007165">
    <property type="term" value="P:signal transduction"/>
    <property type="evidence" value="ECO:0007669"/>
    <property type="project" value="UniProtKB-KW"/>
</dbReference>
<evidence type="ECO:0000256" key="3">
    <source>
        <dbReference type="PROSITE-ProRule" id="PRU00284"/>
    </source>
</evidence>
<keyword evidence="5" id="KW-0812">Transmembrane</keyword>
<keyword evidence="3" id="KW-0807">Transducer</keyword>
<accession>Q6MMZ8</accession>
<dbReference type="eggNOG" id="COG0840">
    <property type="taxonomic scope" value="Bacteria"/>
</dbReference>
<dbReference type="PANTHER" id="PTHR43531">
    <property type="entry name" value="PROTEIN ICFG"/>
    <property type="match status" value="1"/>
</dbReference>
<dbReference type="InterPro" id="IPR051310">
    <property type="entry name" value="MCP_chemotaxis"/>
</dbReference>
<feature type="transmembrane region" description="Helical" evidence="5">
    <location>
        <begin position="26"/>
        <end position="45"/>
    </location>
</feature>
<proteinExistence type="inferred from homology"/>
<dbReference type="PROSITE" id="PS50111">
    <property type="entry name" value="CHEMOTAXIS_TRANSDUC_2"/>
    <property type="match status" value="1"/>
</dbReference>
<dbReference type="GO" id="GO:0004888">
    <property type="term" value="F:transmembrane signaling receptor activity"/>
    <property type="evidence" value="ECO:0007669"/>
    <property type="project" value="InterPro"/>
</dbReference>
<evidence type="ECO:0000256" key="5">
    <source>
        <dbReference type="SAM" id="Phobius"/>
    </source>
</evidence>
<keyword evidence="5" id="KW-1133">Transmembrane helix</keyword>
<dbReference type="InterPro" id="IPR024478">
    <property type="entry name" value="HlyB_4HB_MCP"/>
</dbReference>
<reference evidence="7 8" key="1">
    <citation type="journal article" date="2004" name="Science">
        <title>A predator unmasked: life cycle of Bdellovibrio bacteriovorus from a genomic perspective.</title>
        <authorList>
            <person name="Rendulic S."/>
            <person name="Jagtap P."/>
            <person name="Rosinus A."/>
            <person name="Eppinger M."/>
            <person name="Baar C."/>
            <person name="Lanz C."/>
            <person name="Keller H."/>
            <person name="Lambert C."/>
            <person name="Evans K.J."/>
            <person name="Goesmann A."/>
            <person name="Meyer F."/>
            <person name="Sockett R.E."/>
            <person name="Schuster S.C."/>
        </authorList>
    </citation>
    <scope>NUCLEOTIDE SEQUENCE [LARGE SCALE GENOMIC DNA]</scope>
    <source>
        <strain evidence="8">ATCC 15356 / DSM 50701 / NCIMB 9529 / HD100</strain>
    </source>
</reference>
<feature type="domain" description="Methyl-accepting transducer" evidence="6">
    <location>
        <begin position="246"/>
        <end position="475"/>
    </location>
</feature>
<sequence length="559" mass="59370">MKNFTETLHMSDFKLSGWFKGIKGKLLMAAFMPMIGFAILGSIAINGITSVVHLLDVANEQVIPTFDMVGEMRQAGNKFQYGAWAAMEHIDEPEKLTSYLKTATEGMDEFRKAQETYDPIPRTPEEDKAYQTAKPLFPEYYASMEKVIALIRSADPAKVKEAEVLLDGRYNEIGKSVRAWNSAVTDIYAKMAKDGVIEANSTEAYVKNLIYLVSAATGVIVFAVLLWIAARISNAVGSVADRLTTAGGQVASAVEQLNEAGNSLSQSSTEAAASLEETVAALEEMTSMVQMNSDNAKQAAALSASSRDSAEQGEKEIQNLITSMTSISQSSKKIEEIIHVIDDIAFQTNLLALNAAVEAARAGEQGKGFAVVAEAVRTLAQRSAASAKDISSLIKDSVSQIEEGSATADKSGAVLTNIVNSIKKVADLNNEIAAASSEQTTGIQQIGKAMNQLDQAAQSNAASAEEIAATSGEINNLATTSLNLTVELNEVILGSSEVSKASAAAEAPVKAKAKTSFMPKPKKSNVIPMKAAAPKKSASQDVIPFDDDERAKVGTTDGF</sequence>
<dbReference type="Gene3D" id="1.10.287.950">
    <property type="entry name" value="Methyl-accepting chemotaxis protein"/>
    <property type="match status" value="1"/>
</dbReference>
<keyword evidence="8" id="KW-1185">Reference proteome</keyword>
<dbReference type="GO" id="GO:0005886">
    <property type="term" value="C:plasma membrane"/>
    <property type="evidence" value="ECO:0007669"/>
    <property type="project" value="TreeGrafter"/>
</dbReference>
<dbReference type="InterPro" id="IPR004089">
    <property type="entry name" value="MCPsignal_dom"/>
</dbReference>
<comment type="similarity">
    <text evidence="2">Belongs to the methyl-accepting chemotaxis (MCP) protein family.</text>
</comment>
<evidence type="ECO:0000259" key="6">
    <source>
        <dbReference type="PROSITE" id="PS50111"/>
    </source>
</evidence>
<dbReference type="InterPro" id="IPR004090">
    <property type="entry name" value="Chemotax_Me-accpt_rcpt"/>
</dbReference>
<dbReference type="Proteomes" id="UP000008080">
    <property type="component" value="Chromosome"/>
</dbReference>
<dbReference type="STRING" id="264462.Bd1469"/>
<gene>
    <name evidence="7" type="primary">tsr</name>
    <name evidence="7" type="ordered locus">Bd1469</name>
</gene>
<dbReference type="SUPFAM" id="SSF58104">
    <property type="entry name" value="Methyl-accepting chemotaxis protein (MCP) signaling domain"/>
    <property type="match status" value="1"/>
</dbReference>
<feature type="compositionally biased region" description="Low complexity" evidence="4">
    <location>
        <begin position="530"/>
        <end position="539"/>
    </location>
</feature>
<dbReference type="HOGENOM" id="CLU_000445_107_16_7"/>
<protein>
    <submittedName>
        <fullName evidence="7">Methyl accepting chemotaxis protein</fullName>
    </submittedName>
</protein>
<keyword evidence="1" id="KW-0488">Methylation</keyword>
<evidence type="ECO:0000256" key="1">
    <source>
        <dbReference type="ARBA" id="ARBA00022481"/>
    </source>
</evidence>
<dbReference type="AlphaFoldDB" id="Q6MMZ8"/>
<feature type="region of interest" description="Disordered" evidence="4">
    <location>
        <begin position="513"/>
        <end position="559"/>
    </location>
</feature>
<dbReference type="SMART" id="SM00283">
    <property type="entry name" value="MA"/>
    <property type="match status" value="1"/>
</dbReference>
<dbReference type="PRINTS" id="PR00260">
    <property type="entry name" value="CHEMTRNSDUCR"/>
</dbReference>
<dbReference type="KEGG" id="bba:Bd1469"/>
<name>Q6MMZ8_BDEBA</name>
<keyword evidence="5" id="KW-0472">Membrane</keyword>
<organism evidence="7 8">
    <name type="scientific">Bdellovibrio bacteriovorus (strain ATCC 15356 / DSM 50701 / NCIMB 9529 / HD100)</name>
    <dbReference type="NCBI Taxonomy" id="264462"/>
    <lineage>
        <taxon>Bacteria</taxon>
        <taxon>Pseudomonadati</taxon>
        <taxon>Bdellovibrionota</taxon>
        <taxon>Bdellovibrionia</taxon>
        <taxon>Bdellovibrionales</taxon>
        <taxon>Pseudobdellovibrionaceae</taxon>
        <taxon>Bdellovibrio</taxon>
    </lineage>
</organism>
<dbReference type="Pfam" id="PF00015">
    <property type="entry name" value="MCPsignal"/>
    <property type="match status" value="1"/>
</dbReference>
<dbReference type="Pfam" id="PF12729">
    <property type="entry name" value="4HB_MCP_1"/>
    <property type="match status" value="1"/>
</dbReference>